<organism evidence="1">
    <name type="scientific">invertebrate metagenome</name>
    <dbReference type="NCBI Taxonomy" id="1711999"/>
    <lineage>
        <taxon>unclassified sequences</taxon>
        <taxon>metagenomes</taxon>
        <taxon>organismal metagenomes</taxon>
    </lineage>
</organism>
<sequence length="38" mass="4328">MVENEHSTALRSIKAFFATRVMPLSPEQDPTRKRQAAL</sequence>
<gene>
    <name evidence="1" type="ORF">RIEGSTA812A_PEG_303</name>
</gene>
<dbReference type="AlphaFoldDB" id="A0A484H619"/>
<dbReference type="EMBL" id="LR026963">
    <property type="protein sequence ID" value="VBB68830.1"/>
    <property type="molecule type" value="Genomic_DNA"/>
</dbReference>
<reference evidence="1" key="1">
    <citation type="submission" date="2018-10" db="EMBL/GenBank/DDBJ databases">
        <authorList>
            <person name="Gruber-Vodicka H."/>
            <person name="Jaeckle O."/>
        </authorList>
    </citation>
    <scope>NUCLEOTIDE SEQUENCE</scope>
</reference>
<accession>A0A484H619</accession>
<name>A0A484H619_9ZZZZ</name>
<evidence type="ECO:0000313" key="1">
    <source>
        <dbReference type="EMBL" id="VBB68830.1"/>
    </source>
</evidence>
<proteinExistence type="predicted"/>
<protein>
    <submittedName>
        <fullName evidence="1">Uncharacterized protein</fullName>
    </submittedName>
</protein>